<dbReference type="PANTHER" id="PTHR45228">
    <property type="entry name" value="CYCLIC DI-GMP PHOSPHODIESTERASE TM_0186-RELATED"/>
    <property type="match status" value="1"/>
</dbReference>
<dbReference type="InterPro" id="IPR003607">
    <property type="entry name" value="HD/PDEase_dom"/>
</dbReference>
<protein>
    <submittedName>
        <fullName evidence="3">HD domain-containing phosphohydrolase</fullName>
    </submittedName>
</protein>
<dbReference type="PROSITE" id="PS51832">
    <property type="entry name" value="HD_GYP"/>
    <property type="match status" value="1"/>
</dbReference>
<dbReference type="InterPro" id="IPR037522">
    <property type="entry name" value="HD_GYP_dom"/>
</dbReference>
<organism evidence="3 4">
    <name type="scientific">Celerinatantimonas yamalensis</name>
    <dbReference type="NCBI Taxonomy" id="559956"/>
    <lineage>
        <taxon>Bacteria</taxon>
        <taxon>Pseudomonadati</taxon>
        <taxon>Pseudomonadota</taxon>
        <taxon>Gammaproteobacteria</taxon>
        <taxon>Celerinatantimonadaceae</taxon>
        <taxon>Celerinatantimonas</taxon>
    </lineage>
</organism>
<feature type="domain" description="HD-GYP" evidence="2">
    <location>
        <begin position="269"/>
        <end position="466"/>
    </location>
</feature>
<comment type="caution">
    <text evidence="3">The sequence shown here is derived from an EMBL/GenBank/DDBJ whole genome shotgun (WGS) entry which is preliminary data.</text>
</comment>
<evidence type="ECO:0000259" key="2">
    <source>
        <dbReference type="PROSITE" id="PS51832"/>
    </source>
</evidence>
<dbReference type="Pfam" id="PF13487">
    <property type="entry name" value="HD_5"/>
    <property type="match status" value="1"/>
</dbReference>
<gene>
    <name evidence="3" type="ORF">ABUE30_09325</name>
</gene>
<dbReference type="SMART" id="SM00471">
    <property type="entry name" value="HDc"/>
    <property type="match status" value="1"/>
</dbReference>
<keyword evidence="1" id="KW-0472">Membrane</keyword>
<proteinExistence type="predicted"/>
<dbReference type="Proteomes" id="UP001629953">
    <property type="component" value="Unassembled WGS sequence"/>
</dbReference>
<evidence type="ECO:0000313" key="4">
    <source>
        <dbReference type="Proteomes" id="UP001629953"/>
    </source>
</evidence>
<dbReference type="RefSeq" id="WP_408623470.1">
    <property type="nucleotide sequence ID" value="NZ_JBEQCT010000003.1"/>
</dbReference>
<keyword evidence="1" id="KW-0812">Transmembrane</keyword>
<dbReference type="EMBL" id="JBEQCT010000003">
    <property type="protein sequence ID" value="MFM2485259.1"/>
    <property type="molecule type" value="Genomic_DNA"/>
</dbReference>
<sequence>MPNLQNLPTVAAGISDLNATLRPITNKGIILFEIDSIKENLDLIKKIRPHLKQLYYLSDTGISSELLRPQILAAMKNYPNIKLVEIRHKTLQQTRQILAHISSDDAVLLTHFNTEVNQNIYYGYSKTAIDLSTVSKAPIVVLWNFYLKGDVLGGYVNGSYRQGVQMVDLLGRQLSDPVQINLEVKPFREPVFQYHSLKKYHIDESLLPANAVIMGQPVSFLANHYLLLSIFGSIISMLIIIIVFQFYRLKRKQEMSEKDKKIVSLQSQTLQIQKKLIHVLGNSIETRSGETGNHVKRVAQLSAYLGKLAGLSARECEVLEIISPMHDVGKIGIPEAILNKPGRLTDAERELMETHTQIGHQLLHNDDGDMIALAGIVALEHHEYWNGQGYPYKKMGENIHIYARITTVTDVFDALKSKRCYKEAWPLDKVIEYFQKNKGTQFDPTLVTLFLDNIDEFVSIRNLHPDL</sequence>
<dbReference type="PANTHER" id="PTHR45228:SF9">
    <property type="entry name" value="3'3'-CGAMP-SPECIFIC PHOSPHODIESTERASE 2"/>
    <property type="match status" value="1"/>
</dbReference>
<evidence type="ECO:0000256" key="1">
    <source>
        <dbReference type="SAM" id="Phobius"/>
    </source>
</evidence>
<dbReference type="CDD" id="cd00077">
    <property type="entry name" value="HDc"/>
    <property type="match status" value="1"/>
</dbReference>
<reference evidence="3 4" key="1">
    <citation type="journal article" date="2013" name="Int. J. Syst. Evol. Microbiol.">
        <title>Celerinatantimonas yamalensis sp. nov., a cold-adapted diazotrophic bacterium from a cold permafrost brine.</title>
        <authorList>
            <person name="Shcherbakova V."/>
            <person name="Chuvilskaya N."/>
            <person name="Rivkina E."/>
            <person name="Demidov N."/>
            <person name="Uchaeva V."/>
            <person name="Suetin S."/>
            <person name="Suzina N."/>
            <person name="Gilichinsky D."/>
        </authorList>
    </citation>
    <scope>NUCLEOTIDE SEQUENCE [LARGE SCALE GENOMIC DNA]</scope>
    <source>
        <strain evidence="3 4">C7</strain>
    </source>
</reference>
<keyword evidence="4" id="KW-1185">Reference proteome</keyword>
<feature type="transmembrane region" description="Helical" evidence="1">
    <location>
        <begin position="225"/>
        <end position="247"/>
    </location>
</feature>
<dbReference type="InterPro" id="IPR052020">
    <property type="entry name" value="Cyclic_di-GMP/3'3'-cGAMP_PDE"/>
</dbReference>
<keyword evidence="1" id="KW-1133">Transmembrane helix</keyword>
<dbReference type="Gene3D" id="3.40.50.2300">
    <property type="match status" value="1"/>
</dbReference>
<dbReference type="Gene3D" id="1.10.3210.10">
    <property type="entry name" value="Hypothetical protein af1432"/>
    <property type="match status" value="1"/>
</dbReference>
<evidence type="ECO:0000313" key="3">
    <source>
        <dbReference type="EMBL" id="MFM2485259.1"/>
    </source>
</evidence>
<name>A0ABW9G7A4_9GAMM</name>
<accession>A0ABW9G7A4</accession>
<dbReference type="SUPFAM" id="SSF109604">
    <property type="entry name" value="HD-domain/PDEase-like"/>
    <property type="match status" value="1"/>
</dbReference>